<sequence>MNDNERVGHSYGTLGVRRGAASRPSRGMIGHRRDGKGKPFTFVLMNRP</sequence>
<accession>J7L6S3</accession>
<protein>
    <submittedName>
        <fullName evidence="2">Uncharacterized protein</fullName>
    </submittedName>
</protein>
<dbReference type="HOGENOM" id="CLU_3155434_0_0_11"/>
<dbReference type="STRING" id="1205910.B005_5013"/>
<feature type="region of interest" description="Disordered" evidence="1">
    <location>
        <begin position="1"/>
        <end position="40"/>
    </location>
</feature>
<dbReference type="KEGG" id="nal:B005_5013"/>
<organism evidence="2 3">
    <name type="scientific">Nocardiopsis alba (strain ATCC BAA-2165 / BE74)</name>
    <dbReference type="NCBI Taxonomy" id="1205910"/>
    <lineage>
        <taxon>Bacteria</taxon>
        <taxon>Bacillati</taxon>
        <taxon>Actinomycetota</taxon>
        <taxon>Actinomycetes</taxon>
        <taxon>Streptosporangiales</taxon>
        <taxon>Nocardiopsidaceae</taxon>
        <taxon>Nocardiopsis</taxon>
    </lineage>
</organism>
<reference evidence="3" key="2">
    <citation type="submission" date="2012-08" db="EMBL/GenBank/DDBJ databases">
        <title>Whole-genome sequence of Nocardiopsis alba strain ATCC BAA-2165 associated with honeybees.</title>
        <authorList>
            <person name="Qiao J."/>
            <person name="Chen L."/>
            <person name="Li Y."/>
            <person name="Wang J."/>
            <person name="Zhang W."/>
            <person name="Chen S."/>
        </authorList>
    </citation>
    <scope>NUCLEOTIDE SEQUENCE [LARGE SCALE GENOMIC DNA]</scope>
    <source>
        <strain evidence="3">ATCC BAA-2165 / BE74</strain>
    </source>
</reference>
<evidence type="ECO:0000313" key="3">
    <source>
        <dbReference type="Proteomes" id="UP000003779"/>
    </source>
</evidence>
<proteinExistence type="predicted"/>
<name>J7L6S3_NOCAA</name>
<evidence type="ECO:0000256" key="1">
    <source>
        <dbReference type="SAM" id="MobiDB-lite"/>
    </source>
</evidence>
<dbReference type="EMBL" id="CP003788">
    <property type="protein sequence ID" value="AFR08406.1"/>
    <property type="molecule type" value="Genomic_DNA"/>
</dbReference>
<dbReference type="Proteomes" id="UP000003779">
    <property type="component" value="Chromosome"/>
</dbReference>
<evidence type="ECO:0000313" key="2">
    <source>
        <dbReference type="EMBL" id="AFR08406.1"/>
    </source>
</evidence>
<reference evidence="2 3" key="1">
    <citation type="journal article" date="2012" name="J. Bacteriol.">
        <title>Whole-Genome Sequence of Nocardiopsis alba Strain ATCC BAA-2165, Associated with Honeybees.</title>
        <authorList>
            <person name="Qiao J."/>
            <person name="Chen L."/>
            <person name="Li Y."/>
            <person name="Wang J."/>
            <person name="Zhang W."/>
            <person name="Chen S."/>
        </authorList>
    </citation>
    <scope>NUCLEOTIDE SEQUENCE [LARGE SCALE GENOMIC DNA]</scope>
    <source>
        <strain evidence="3">ATCC BAA-2165 / BE74</strain>
    </source>
</reference>
<dbReference type="AlphaFoldDB" id="J7L6S3"/>
<gene>
    <name evidence="2" type="ordered locus">B005_5013</name>
</gene>